<dbReference type="GO" id="GO:0006120">
    <property type="term" value="P:mitochondrial electron transport, NADH to ubiquinone"/>
    <property type="evidence" value="ECO:0007669"/>
    <property type="project" value="InterPro"/>
</dbReference>
<evidence type="ECO:0000256" key="4">
    <source>
        <dbReference type="ARBA" id="ARBA00022660"/>
    </source>
</evidence>
<dbReference type="AlphaFoldDB" id="A0A0V0XVI3"/>
<keyword evidence="3" id="KW-0813">Transport</keyword>
<evidence type="ECO:0000313" key="15">
    <source>
        <dbReference type="Proteomes" id="UP000054632"/>
    </source>
</evidence>
<reference evidence="15 16" key="1">
    <citation type="submission" date="2015-01" db="EMBL/GenBank/DDBJ databases">
        <title>Evolution of Trichinella species and genotypes.</title>
        <authorList>
            <person name="Korhonen P.K."/>
            <person name="Edoardo P."/>
            <person name="Giuseppe L.R."/>
            <person name="Gasser R.B."/>
        </authorList>
    </citation>
    <scope>NUCLEOTIDE SEQUENCE [LARGE SCALE GENOMIC DNA]</scope>
    <source>
        <strain evidence="13">ISS13</strain>
        <strain evidence="12">ISS141</strain>
        <strain evidence="14">ISS176</strain>
    </source>
</reference>
<dbReference type="Proteomes" id="UP000054632">
    <property type="component" value="Unassembled WGS sequence"/>
</dbReference>
<comment type="caution">
    <text evidence="12">The sequence shown here is derived from an EMBL/GenBank/DDBJ whole genome shotgun (WGS) entry which is preliminary data.</text>
</comment>
<organism evidence="12 16">
    <name type="scientific">Trichinella pseudospiralis</name>
    <name type="common">Parasitic roundworm</name>
    <dbReference type="NCBI Taxonomy" id="6337"/>
    <lineage>
        <taxon>Eukaryota</taxon>
        <taxon>Metazoa</taxon>
        <taxon>Ecdysozoa</taxon>
        <taxon>Nematoda</taxon>
        <taxon>Enoplea</taxon>
        <taxon>Dorylaimia</taxon>
        <taxon>Trichinellida</taxon>
        <taxon>Trichinellidae</taxon>
        <taxon>Trichinella</taxon>
    </lineage>
</organism>
<evidence type="ECO:0000313" key="13">
    <source>
        <dbReference type="EMBL" id="KRY67984.1"/>
    </source>
</evidence>
<accession>A0A0V0XVI3</accession>
<evidence type="ECO:0000256" key="3">
    <source>
        <dbReference type="ARBA" id="ARBA00022448"/>
    </source>
</evidence>
<protein>
    <recommendedName>
        <fullName evidence="17">NADH dehydrogenase [ubiquinone] 1 subunit C2</fullName>
    </recommendedName>
</protein>
<dbReference type="PANTHER" id="PTHR13099">
    <property type="entry name" value="NADH-UBIQUINONE OXIDOREDUCTASE SUBUNIT B14.5B"/>
    <property type="match status" value="1"/>
</dbReference>
<dbReference type="Proteomes" id="UP000054815">
    <property type="component" value="Unassembled WGS sequence"/>
</dbReference>
<sequence length="148" mass="17745">MSDNIKIDAYGQIIPERLWYNVFSYSATEKFVLYGFFIGAGSHYLYNRFQRRPFYAGFPYALLLMTATPFFGYLIGRYRERQLRNRDRVISHYMSLHPDDFGHLTGNSRLWKEVLLPWKPYRHHENPIKWEPSKPFRTPEESTDSHSN</sequence>
<keyword evidence="10 11" id="KW-0472">Membrane</keyword>
<keyword evidence="5 11" id="KW-0812">Transmembrane</keyword>
<feature type="transmembrane region" description="Helical" evidence="11">
    <location>
        <begin position="58"/>
        <end position="76"/>
    </location>
</feature>
<evidence type="ECO:0000256" key="5">
    <source>
        <dbReference type="ARBA" id="ARBA00022692"/>
    </source>
</evidence>
<dbReference type="STRING" id="6337.A0A0V0XVI3"/>
<dbReference type="EMBL" id="JYDR01000123">
    <property type="protein sequence ID" value="KRY67984.1"/>
    <property type="molecule type" value="Genomic_DNA"/>
</dbReference>
<dbReference type="EMBL" id="JYDU01000121">
    <property type="protein sequence ID" value="KRX92046.1"/>
    <property type="molecule type" value="Genomic_DNA"/>
</dbReference>
<keyword evidence="4" id="KW-0679">Respiratory chain</keyword>
<evidence type="ECO:0000256" key="11">
    <source>
        <dbReference type="SAM" id="Phobius"/>
    </source>
</evidence>
<evidence type="ECO:0000313" key="16">
    <source>
        <dbReference type="Proteomes" id="UP000054815"/>
    </source>
</evidence>
<evidence type="ECO:0000313" key="14">
    <source>
        <dbReference type="EMBL" id="KRZ42053.1"/>
    </source>
</evidence>
<evidence type="ECO:0000256" key="10">
    <source>
        <dbReference type="ARBA" id="ARBA00023136"/>
    </source>
</evidence>
<dbReference type="PANTHER" id="PTHR13099:SF0">
    <property type="entry name" value="NADH DEHYDROGENASE [UBIQUINONE] 1 SUBUNIT C2-RELATED"/>
    <property type="match status" value="1"/>
</dbReference>
<dbReference type="GO" id="GO:0005743">
    <property type="term" value="C:mitochondrial inner membrane"/>
    <property type="evidence" value="ECO:0007669"/>
    <property type="project" value="UniProtKB-SubCell"/>
</dbReference>
<gene>
    <name evidence="13" type="ORF">T4A_5614</name>
    <name evidence="14" type="ORF">T4C_4592</name>
    <name evidence="12" type="ORF">T4E_1747</name>
</gene>
<evidence type="ECO:0000256" key="6">
    <source>
        <dbReference type="ARBA" id="ARBA00022792"/>
    </source>
</evidence>
<keyword evidence="8 11" id="KW-1133">Transmembrane helix</keyword>
<keyword evidence="9" id="KW-0496">Mitochondrion</keyword>
<comment type="similarity">
    <text evidence="2">Belongs to the complex I NDUFC2 subunit family.</text>
</comment>
<dbReference type="Pfam" id="PF06374">
    <property type="entry name" value="NDUF_C2"/>
    <property type="match status" value="1"/>
</dbReference>
<name>A0A0V0XVI3_TRIPS</name>
<comment type="subcellular location">
    <subcellularLocation>
        <location evidence="1">Mitochondrion inner membrane</location>
        <topology evidence="1">Single-pass membrane protein</topology>
        <orientation evidence="1">Matrix side</orientation>
    </subcellularLocation>
</comment>
<evidence type="ECO:0000256" key="1">
    <source>
        <dbReference type="ARBA" id="ARBA00004298"/>
    </source>
</evidence>
<evidence type="ECO:0000256" key="2">
    <source>
        <dbReference type="ARBA" id="ARBA00008674"/>
    </source>
</evidence>
<evidence type="ECO:0000256" key="7">
    <source>
        <dbReference type="ARBA" id="ARBA00022982"/>
    </source>
</evidence>
<evidence type="ECO:0008006" key="17">
    <source>
        <dbReference type="Google" id="ProtNLM"/>
    </source>
</evidence>
<dbReference type="InterPro" id="IPR009423">
    <property type="entry name" value="NDUC2"/>
</dbReference>
<dbReference type="Proteomes" id="UP000054826">
    <property type="component" value="Unassembled WGS sequence"/>
</dbReference>
<evidence type="ECO:0000256" key="8">
    <source>
        <dbReference type="ARBA" id="ARBA00022989"/>
    </source>
</evidence>
<dbReference type="EMBL" id="JYDV01000016">
    <property type="protein sequence ID" value="KRZ42053.1"/>
    <property type="molecule type" value="Genomic_DNA"/>
</dbReference>
<evidence type="ECO:0000256" key="9">
    <source>
        <dbReference type="ARBA" id="ARBA00023128"/>
    </source>
</evidence>
<keyword evidence="6" id="KW-0999">Mitochondrion inner membrane</keyword>
<proteinExistence type="inferred from homology"/>
<evidence type="ECO:0000313" key="12">
    <source>
        <dbReference type="EMBL" id="KRX92046.1"/>
    </source>
</evidence>
<keyword evidence="7" id="KW-0249">Electron transport</keyword>